<organism evidence="2 3">
    <name type="scientific">Shewanella cyperi</name>
    <dbReference type="NCBI Taxonomy" id="2814292"/>
    <lineage>
        <taxon>Bacteria</taxon>
        <taxon>Pseudomonadati</taxon>
        <taxon>Pseudomonadota</taxon>
        <taxon>Gammaproteobacteria</taxon>
        <taxon>Alteromonadales</taxon>
        <taxon>Shewanellaceae</taxon>
        <taxon>Shewanella</taxon>
    </lineage>
</organism>
<feature type="transmembrane region" description="Helical" evidence="1">
    <location>
        <begin position="191"/>
        <end position="211"/>
    </location>
</feature>
<feature type="transmembrane region" description="Helical" evidence="1">
    <location>
        <begin position="341"/>
        <end position="359"/>
    </location>
</feature>
<sequence length="405" mass="47025">MFFGVFYTLFSITVLLSVYSPYISLLLCFPLLLLLNLGPSQTKLLKFIVLVILVFFLSYLASSRGIFETAKDDLADYYKNFLAFSRGNYYAFFEFGGGIEVGFSFVSFLISLLFPFCSPRLFLFIHLLVINSFYFIFLHQLAKRYDIKYDSLLVLVACLFLGYTGESNLLRQSYSSVLILLALLNVTRLKYFLIILASLFHLSAIPVYIFFNYFKSINLKKLFLVLFGSFTLLLSFSIFLGPFLEQYRFLKIDAYLNGEGVDSTIIINAYKEFFIILALSFFFWLTGRCVKEYWLALLSWLLVTATFEVVMSGISLRINHMMIIFLVGPLFYFFFAKDKILQSFFALIFVPILLFGKVYSFSTNDKEMALFSDGVIFHSTPFGYLDFVSEDIPNDKREWKRLKYN</sequence>
<evidence type="ECO:0000313" key="3">
    <source>
        <dbReference type="Proteomes" id="UP000663281"/>
    </source>
</evidence>
<evidence type="ECO:0000313" key="2">
    <source>
        <dbReference type="EMBL" id="QSX28912.1"/>
    </source>
</evidence>
<keyword evidence="1" id="KW-0812">Transmembrane</keyword>
<keyword evidence="3" id="KW-1185">Reference proteome</keyword>
<dbReference type="AlphaFoldDB" id="A0A974XI98"/>
<dbReference type="EMBL" id="CP071504">
    <property type="protein sequence ID" value="QSX28912.1"/>
    <property type="molecule type" value="Genomic_DNA"/>
</dbReference>
<feature type="transmembrane region" description="Helical" evidence="1">
    <location>
        <begin position="318"/>
        <end position="335"/>
    </location>
</feature>
<feature type="transmembrane region" description="Helical" evidence="1">
    <location>
        <begin position="223"/>
        <end position="244"/>
    </location>
</feature>
<feature type="transmembrane region" description="Helical" evidence="1">
    <location>
        <begin position="121"/>
        <end position="139"/>
    </location>
</feature>
<keyword evidence="1" id="KW-1133">Transmembrane helix</keyword>
<reference evidence="2 3" key="1">
    <citation type="submission" date="2021-03" db="EMBL/GenBank/DDBJ databases">
        <title>Novel species identification of genus Shewanella.</title>
        <authorList>
            <person name="Liu G."/>
            <person name="Zhang Q."/>
        </authorList>
    </citation>
    <scope>NUCLEOTIDE SEQUENCE [LARGE SCALE GENOMIC DNA]</scope>
    <source>
        <strain evidence="2 3">FJAT-53726</strain>
    </source>
</reference>
<feature type="transmembrane region" description="Helical" evidence="1">
    <location>
        <begin position="293"/>
        <end position="311"/>
    </location>
</feature>
<dbReference type="Pfam" id="PF14897">
    <property type="entry name" value="EpsG"/>
    <property type="match status" value="1"/>
</dbReference>
<dbReference type="RefSeq" id="WP_207324230.1">
    <property type="nucleotide sequence ID" value="NZ_CP071504.1"/>
</dbReference>
<dbReference type="Proteomes" id="UP000663281">
    <property type="component" value="Chromosome"/>
</dbReference>
<proteinExistence type="predicted"/>
<feature type="transmembrane region" description="Helical" evidence="1">
    <location>
        <begin position="87"/>
        <end position="114"/>
    </location>
</feature>
<keyword evidence="1" id="KW-0472">Membrane</keyword>
<dbReference type="KEGG" id="scyp:JYB88_11650"/>
<gene>
    <name evidence="2" type="ORF">JYB88_11650</name>
</gene>
<accession>A0A974XI98</accession>
<feature type="transmembrane region" description="Helical" evidence="1">
    <location>
        <begin position="47"/>
        <end position="67"/>
    </location>
</feature>
<feature type="transmembrane region" description="Helical" evidence="1">
    <location>
        <begin position="6"/>
        <end position="35"/>
    </location>
</feature>
<evidence type="ECO:0000256" key="1">
    <source>
        <dbReference type="SAM" id="Phobius"/>
    </source>
</evidence>
<name>A0A974XI98_9GAMM</name>
<protein>
    <submittedName>
        <fullName evidence="2">EpsG family protein</fullName>
    </submittedName>
</protein>
<dbReference type="InterPro" id="IPR049458">
    <property type="entry name" value="EpsG-like"/>
</dbReference>
<feature type="transmembrane region" description="Helical" evidence="1">
    <location>
        <begin position="265"/>
        <end position="287"/>
    </location>
</feature>